<keyword evidence="3" id="KW-0064">Aspartyl protease</keyword>
<dbReference type="InterPro" id="IPR054722">
    <property type="entry name" value="PolX-like_BBD"/>
</dbReference>
<gene>
    <name evidence="7" type="ORF">Tco_0704706</name>
</gene>
<dbReference type="SUPFAM" id="SSF56672">
    <property type="entry name" value="DNA/RNA polymerases"/>
    <property type="match status" value="1"/>
</dbReference>
<evidence type="ECO:0000256" key="2">
    <source>
        <dbReference type="ARBA" id="ARBA00022723"/>
    </source>
</evidence>
<dbReference type="InterPro" id="IPR043502">
    <property type="entry name" value="DNA/RNA_pol_sf"/>
</dbReference>
<dbReference type="PANTHER" id="PTHR42648:SF32">
    <property type="entry name" value="RIBONUCLEASE H-LIKE DOMAIN, GAG-PRE-INTEGRASE DOMAIN PROTEIN-RELATED"/>
    <property type="match status" value="1"/>
</dbReference>
<dbReference type="EMBL" id="BQNB010010037">
    <property type="protein sequence ID" value="GJS71865.1"/>
    <property type="molecule type" value="Genomic_DNA"/>
</dbReference>
<organism evidence="7 8">
    <name type="scientific">Tanacetum coccineum</name>
    <dbReference type="NCBI Taxonomy" id="301880"/>
    <lineage>
        <taxon>Eukaryota</taxon>
        <taxon>Viridiplantae</taxon>
        <taxon>Streptophyta</taxon>
        <taxon>Embryophyta</taxon>
        <taxon>Tracheophyta</taxon>
        <taxon>Spermatophyta</taxon>
        <taxon>Magnoliopsida</taxon>
        <taxon>eudicotyledons</taxon>
        <taxon>Gunneridae</taxon>
        <taxon>Pentapetalae</taxon>
        <taxon>asterids</taxon>
        <taxon>campanulids</taxon>
        <taxon>Asterales</taxon>
        <taxon>Asteraceae</taxon>
        <taxon>Asteroideae</taxon>
        <taxon>Anthemideae</taxon>
        <taxon>Anthemidinae</taxon>
        <taxon>Tanacetum</taxon>
    </lineage>
</organism>
<accession>A0ABQ4Y2G8</accession>
<feature type="region of interest" description="Disordered" evidence="5">
    <location>
        <begin position="104"/>
        <end position="142"/>
    </location>
</feature>
<proteinExistence type="predicted"/>
<evidence type="ECO:0000313" key="8">
    <source>
        <dbReference type="Proteomes" id="UP001151760"/>
    </source>
</evidence>
<dbReference type="SUPFAM" id="SSF53098">
    <property type="entry name" value="Ribonuclease H-like"/>
    <property type="match status" value="1"/>
</dbReference>
<reference evidence="7" key="2">
    <citation type="submission" date="2022-01" db="EMBL/GenBank/DDBJ databases">
        <authorList>
            <person name="Yamashiro T."/>
            <person name="Shiraishi A."/>
            <person name="Satake H."/>
            <person name="Nakayama K."/>
        </authorList>
    </citation>
    <scope>NUCLEOTIDE SEQUENCE</scope>
</reference>
<dbReference type="InterPro" id="IPR036397">
    <property type="entry name" value="RNaseH_sf"/>
</dbReference>
<feature type="domain" description="Integrase catalytic" evidence="6">
    <location>
        <begin position="491"/>
        <end position="554"/>
    </location>
</feature>
<dbReference type="Pfam" id="PF25597">
    <property type="entry name" value="SH3_retrovirus"/>
    <property type="match status" value="1"/>
</dbReference>
<feature type="compositionally biased region" description="Basic and acidic residues" evidence="5">
    <location>
        <begin position="129"/>
        <end position="139"/>
    </location>
</feature>
<comment type="caution">
    <text evidence="7">The sequence shown here is derived from an EMBL/GenBank/DDBJ whole genome shotgun (WGS) entry which is preliminary data.</text>
</comment>
<keyword evidence="8" id="KW-1185">Reference proteome</keyword>
<dbReference type="InterPro" id="IPR001584">
    <property type="entry name" value="Integrase_cat-core"/>
</dbReference>
<keyword evidence="2" id="KW-0479">Metal-binding</keyword>
<dbReference type="Proteomes" id="UP001151760">
    <property type="component" value="Unassembled WGS sequence"/>
</dbReference>
<feature type="compositionally biased region" description="Polar residues" evidence="5">
    <location>
        <begin position="755"/>
        <end position="773"/>
    </location>
</feature>
<evidence type="ECO:0000256" key="5">
    <source>
        <dbReference type="SAM" id="MobiDB-lite"/>
    </source>
</evidence>
<reference evidence="7" key="1">
    <citation type="journal article" date="2022" name="Int. J. Mol. Sci.">
        <title>Draft Genome of Tanacetum Coccineum: Genomic Comparison of Closely Related Tanacetum-Family Plants.</title>
        <authorList>
            <person name="Yamashiro T."/>
            <person name="Shiraishi A."/>
            <person name="Nakayama K."/>
            <person name="Satake H."/>
        </authorList>
    </citation>
    <scope>NUCLEOTIDE SEQUENCE</scope>
</reference>
<dbReference type="InterPro" id="IPR039537">
    <property type="entry name" value="Retrotran_Ty1/copia-like"/>
</dbReference>
<dbReference type="Pfam" id="PF22936">
    <property type="entry name" value="Pol_BBD"/>
    <property type="match status" value="1"/>
</dbReference>
<dbReference type="InterPro" id="IPR012337">
    <property type="entry name" value="RNaseH-like_sf"/>
</dbReference>
<name>A0ABQ4Y2G8_9ASTR</name>
<feature type="region of interest" description="Disordered" evidence="5">
    <location>
        <begin position="750"/>
        <end position="776"/>
    </location>
</feature>
<dbReference type="InterPro" id="IPR013103">
    <property type="entry name" value="RVT_2"/>
</dbReference>
<dbReference type="PANTHER" id="PTHR42648">
    <property type="entry name" value="TRANSPOSASE, PUTATIVE-RELATED"/>
    <property type="match status" value="1"/>
</dbReference>
<feature type="compositionally biased region" description="Polar residues" evidence="5">
    <location>
        <begin position="109"/>
        <end position="128"/>
    </location>
</feature>
<evidence type="ECO:0000259" key="6">
    <source>
        <dbReference type="PROSITE" id="PS50994"/>
    </source>
</evidence>
<protein>
    <submittedName>
        <fullName evidence="7">Ribonuclease H-like domain-containing protein</fullName>
    </submittedName>
</protein>
<sequence>MQKIVDSWKDSSKNLWKLVDSGMSSTSKVGLGYEIKSNDEVLSYEEEMNRTVFNCIEEDFIDKPLYSRFSKTNSFKGVPHPLTGDYTPKPQQEIDESLYVYGKKGPQKPETSVSDDTFSENSVTTNEKVVSEPKPKEVEPSCVTHVKTPRQPMKNQGTPKVNGKNWNEMMEKELGEGNGVAKPVWNNANRVNHANHFVPRPVQLKAVRQNVNFVRSNVNTGRANINSVKQNVNSVRFNVNTGRANINSVKAEQPIITSNSNSFSPVRPQVNKVNQRSHFSKSHSPVRRPIVRNTTKMTYSHAIKGNWGTAVKTSAGYNWRNTRPNSNYNSGSNFVRTDHPLKNMEDRGIFDSGCSGHMTGNKDHLDDFEECKGGSVTFGGSKGYITGKGRIRVGNLDFDSVSFVKELGHFNLFSISQICDKQHKVLFTETECLVVSPDFKMPDENQILLKVPRQHNMYSFDMKTPAPAKDYTCLIAKATSDESKLWHRRTPQQNGVAERMNRALIEAARTMLVDSLLPTTFWAEAVSSACYIFNRVRVTKPQNKTPYELLFGHKPIISYIRPFGCHVTILDTLNVLGKFDGKCDEGFIVGYSLNSKAFRVYNLVTKKVEVNLHVKFLEEKPNVKGIGYRWMFDEEKPNVKGIGYRWMFDVDYLADSMNYIPVSLENQTNPHAEDEAEDLIVVPPAVRHTASKVGPRKSSTNSKAEEFLTELQNLKTQENEAYSIGILEDTPEILAFRREFDELAPKHLRKVPKNKATSTTSINSGSGPVNTQHADQDDSDMPEITIFNKPHNGIFDEASYDDEGMVYDFNNLPIEVAVSPIPTLRIHNIHPQSQILGDPKSSVQTRSRVQQHSGAHALVSYVQKQQRNNHKDQQHCLFACFLSQEEPKKISEALKDDSWVEAMQEELLQFRLQQVWILVDLPHGAKVIGTKWVYRNKRDERGVVVRNKARLVAQGHRQEEGIDYDEVFAPVARIEAIRLFLAFALFMGFIVYQMDVKSAFLYGTIDEEVYVSQPPGFVDPDHPKKVYKVVKALYGLHQAPRAWYATLSTFLEKHGYRRGTIDKTLFIKKDKKDIMLVQVYVDDIIFGSTRKSWCDEFEALMKGRFQMSSMGELIFFLGLQVKQKTNGIFISQDKYVADMLKKFDLASVKTAITPIETKIAGTDN</sequence>
<keyword evidence="4" id="KW-0378">Hydrolase</keyword>
<evidence type="ECO:0000256" key="4">
    <source>
        <dbReference type="ARBA" id="ARBA00022801"/>
    </source>
</evidence>
<dbReference type="Pfam" id="PF07727">
    <property type="entry name" value="RVT_2"/>
    <property type="match status" value="1"/>
</dbReference>
<dbReference type="InterPro" id="IPR057670">
    <property type="entry name" value="SH3_retrovirus"/>
</dbReference>
<evidence type="ECO:0000256" key="1">
    <source>
        <dbReference type="ARBA" id="ARBA00022670"/>
    </source>
</evidence>
<keyword evidence="1" id="KW-0645">Protease</keyword>
<dbReference type="Gene3D" id="3.30.420.10">
    <property type="entry name" value="Ribonuclease H-like superfamily/Ribonuclease H"/>
    <property type="match status" value="1"/>
</dbReference>
<dbReference type="PROSITE" id="PS50994">
    <property type="entry name" value="INTEGRASE"/>
    <property type="match status" value="1"/>
</dbReference>
<evidence type="ECO:0000256" key="3">
    <source>
        <dbReference type="ARBA" id="ARBA00022750"/>
    </source>
</evidence>
<evidence type="ECO:0000313" key="7">
    <source>
        <dbReference type="EMBL" id="GJS71865.1"/>
    </source>
</evidence>